<keyword evidence="2" id="KW-0843">Virulence</keyword>
<dbReference type="CDD" id="cd00118">
    <property type="entry name" value="LysM"/>
    <property type="match status" value="1"/>
</dbReference>
<dbReference type="OrthoDB" id="5985073at2759"/>
<feature type="region of interest" description="Disordered" evidence="3">
    <location>
        <begin position="399"/>
        <end position="420"/>
    </location>
</feature>
<accession>A0A8H6T4I6</accession>
<dbReference type="EMBL" id="JACAZF010000003">
    <property type="protein sequence ID" value="KAF7310237.1"/>
    <property type="molecule type" value="Genomic_DNA"/>
</dbReference>
<dbReference type="InterPro" id="IPR052210">
    <property type="entry name" value="LysM1-like"/>
</dbReference>
<evidence type="ECO:0000256" key="1">
    <source>
        <dbReference type="ARBA" id="ARBA00022669"/>
    </source>
</evidence>
<keyword evidence="1" id="KW-0147">Chitin-binding</keyword>
<dbReference type="InterPro" id="IPR018392">
    <property type="entry name" value="LysM"/>
</dbReference>
<evidence type="ECO:0000256" key="3">
    <source>
        <dbReference type="SAM" id="MobiDB-lite"/>
    </source>
</evidence>
<feature type="domain" description="LysM" evidence="5">
    <location>
        <begin position="428"/>
        <end position="474"/>
    </location>
</feature>
<protein>
    <submittedName>
        <fullName evidence="6">Carbohydrate-binding module family 50 protein</fullName>
    </submittedName>
</protein>
<dbReference type="PANTHER" id="PTHR34997:SF1">
    <property type="entry name" value="PEPTIDOGLYCAN-BINDING LYSIN DOMAIN"/>
    <property type="match status" value="1"/>
</dbReference>
<reference evidence="6" key="1">
    <citation type="submission" date="2020-05" db="EMBL/GenBank/DDBJ databases">
        <title>Mycena genomes resolve the evolution of fungal bioluminescence.</title>
        <authorList>
            <person name="Tsai I.J."/>
        </authorList>
    </citation>
    <scope>NUCLEOTIDE SEQUENCE</scope>
    <source>
        <strain evidence="6">171206Taipei</strain>
    </source>
</reference>
<proteinExistence type="predicted"/>
<dbReference type="AlphaFoldDB" id="A0A8H6T4I6"/>
<dbReference type="PANTHER" id="PTHR34997">
    <property type="entry name" value="AM15"/>
    <property type="match status" value="1"/>
</dbReference>
<dbReference type="GeneID" id="59343318"/>
<gene>
    <name evidence="6" type="ORF">MIND_00397400</name>
</gene>
<dbReference type="GO" id="GO:0008061">
    <property type="term" value="F:chitin binding"/>
    <property type="evidence" value="ECO:0007669"/>
    <property type="project" value="UniProtKB-KW"/>
</dbReference>
<evidence type="ECO:0000259" key="5">
    <source>
        <dbReference type="PROSITE" id="PS51782"/>
    </source>
</evidence>
<evidence type="ECO:0000256" key="2">
    <source>
        <dbReference type="ARBA" id="ARBA00023026"/>
    </source>
</evidence>
<organism evidence="6 7">
    <name type="scientific">Mycena indigotica</name>
    <dbReference type="NCBI Taxonomy" id="2126181"/>
    <lineage>
        <taxon>Eukaryota</taxon>
        <taxon>Fungi</taxon>
        <taxon>Dikarya</taxon>
        <taxon>Basidiomycota</taxon>
        <taxon>Agaricomycotina</taxon>
        <taxon>Agaricomycetes</taxon>
        <taxon>Agaricomycetidae</taxon>
        <taxon>Agaricales</taxon>
        <taxon>Marasmiineae</taxon>
        <taxon>Mycenaceae</taxon>
        <taxon>Mycena</taxon>
    </lineage>
</organism>
<evidence type="ECO:0000313" key="7">
    <source>
        <dbReference type="Proteomes" id="UP000636479"/>
    </source>
</evidence>
<keyword evidence="4" id="KW-0732">Signal</keyword>
<keyword evidence="7" id="KW-1185">Reference proteome</keyword>
<evidence type="ECO:0000313" key="6">
    <source>
        <dbReference type="EMBL" id="KAF7310237.1"/>
    </source>
</evidence>
<dbReference type="PROSITE" id="PS51782">
    <property type="entry name" value="LYSM"/>
    <property type="match status" value="1"/>
</dbReference>
<dbReference type="RefSeq" id="XP_037223687.1">
    <property type="nucleotide sequence ID" value="XM_037360802.1"/>
</dbReference>
<dbReference type="Proteomes" id="UP000636479">
    <property type="component" value="Unassembled WGS sequence"/>
</dbReference>
<dbReference type="InterPro" id="IPR036779">
    <property type="entry name" value="LysM_dom_sf"/>
</dbReference>
<feature type="chain" id="PRO_5034587135" evidence="4">
    <location>
        <begin position="20"/>
        <end position="522"/>
    </location>
</feature>
<comment type="caution">
    <text evidence="6">The sequence shown here is derived from an EMBL/GenBank/DDBJ whole genome shotgun (WGS) entry which is preliminary data.</text>
</comment>
<name>A0A8H6T4I6_9AGAR</name>
<feature type="signal peptide" evidence="4">
    <location>
        <begin position="1"/>
        <end position="19"/>
    </location>
</feature>
<dbReference type="Gene3D" id="3.10.350.10">
    <property type="entry name" value="LysM domain"/>
    <property type="match status" value="1"/>
</dbReference>
<evidence type="ECO:0000256" key="4">
    <source>
        <dbReference type="SAM" id="SignalP"/>
    </source>
</evidence>
<sequence>MHLRIVAYLLGLPFPAVLARPSTYQHFKNLEGASPSSASPLAAHQPLVAVAAPNASVQALATFQFYTSAQLPTSPAPSSSCASALTATIGCDPSVQYSVYANALSVDTICTTACKTALQSYRSAVASACAGYAWPGPNGSTHVASLAVDLILGPYNARCLKDEDISTQCPIAMAALHGDFSGFDLTEWADIPGGRDAECSSCVLQTIKTTLSDPLEYSPAQYAEFQDILGDCGTGYSRYNTTPRALVPAYTRGSSSLPGPPGPVTPPCLAPNINVVLSKTMTCDAIATQFSLSYLDIMTLNPWITPAACLQGVSQNSRLCVPKPCTTYIMGSTESCADAVQDINNFGGGLPAKITVSQLVAWNPTLDGICKLGPGRRSSANMRICMGPPGGFPALSNDGGSAVPTQSPTATIAPPGPTSDGATSSCSRWYTVQSGDFCPRLLLANAITLSDFRTLNPQVNEACTNLVTGRAYCVLPLIAPDKTPVPLFTVPGAVVTGGTLRMTPISTLAVSSGAAATTAVGG</sequence>
<dbReference type="Pfam" id="PF01476">
    <property type="entry name" value="LysM"/>
    <property type="match status" value="1"/>
</dbReference>